<accession>A0A450Z883</accession>
<evidence type="ECO:0000313" key="2">
    <source>
        <dbReference type="EMBL" id="VFK49994.1"/>
    </source>
</evidence>
<sequence length="75" mass="8675">MQELKLDLPKITKKELLEAISKGVERAFPEQLKNTNKSYEVNVFEAIADGVKDSFPEYDDILWAIQRGVKEDIYD</sequence>
<organism evidence="2">
    <name type="scientific">Candidatus Kentrum sp. SD</name>
    <dbReference type="NCBI Taxonomy" id="2126332"/>
    <lineage>
        <taxon>Bacteria</taxon>
        <taxon>Pseudomonadati</taxon>
        <taxon>Pseudomonadota</taxon>
        <taxon>Gammaproteobacteria</taxon>
        <taxon>Candidatus Kentrum</taxon>
    </lineage>
</organism>
<dbReference type="EMBL" id="CAADFU010000315">
    <property type="protein sequence ID" value="VFK49994.1"/>
    <property type="molecule type" value="Genomic_DNA"/>
</dbReference>
<name>A0A450Z883_9GAMM</name>
<protein>
    <submittedName>
        <fullName evidence="2">Uncharacterized protein</fullName>
    </submittedName>
</protein>
<dbReference type="EMBL" id="CAADFR010000322">
    <property type="protein sequence ID" value="VFK46698.1"/>
    <property type="molecule type" value="Genomic_DNA"/>
</dbReference>
<evidence type="ECO:0000313" key="1">
    <source>
        <dbReference type="EMBL" id="VFK46698.1"/>
    </source>
</evidence>
<dbReference type="AlphaFoldDB" id="A0A450Z883"/>
<reference evidence="2" key="1">
    <citation type="submission" date="2019-02" db="EMBL/GenBank/DDBJ databases">
        <authorList>
            <person name="Gruber-Vodicka R. H."/>
            <person name="Seah K. B. B."/>
        </authorList>
    </citation>
    <scope>NUCLEOTIDE SEQUENCE</scope>
    <source>
        <strain evidence="2">BECK_S1320</strain>
        <strain evidence="1">BECK_S1321</strain>
    </source>
</reference>
<gene>
    <name evidence="2" type="ORF">BECKSD772E_GA0070983_13151</name>
    <name evidence="1" type="ORF">BECKSD772F_GA0070984_13222</name>
</gene>
<proteinExistence type="predicted"/>